<accession>A0AB73INE4</accession>
<evidence type="ECO:0000313" key="2">
    <source>
        <dbReference type="Proteomes" id="UP001229486"/>
    </source>
</evidence>
<protein>
    <submittedName>
        <fullName evidence="1">Uncharacterized protein</fullName>
    </submittedName>
</protein>
<reference evidence="1" key="1">
    <citation type="submission" date="2023-07" db="EMBL/GenBank/DDBJ databases">
        <title>Sorghum-associated microbial communities from plants grown in Nebraska, USA.</title>
        <authorList>
            <person name="Schachtman D."/>
        </authorList>
    </citation>
    <scope>NUCLEOTIDE SEQUENCE</scope>
    <source>
        <strain evidence="1">DS1061</strain>
    </source>
</reference>
<dbReference type="Proteomes" id="UP001229486">
    <property type="component" value="Unassembled WGS sequence"/>
</dbReference>
<sequence length="60" mass="6849">MHESVPTLDVSIKGFWGAEDSGKVSLTQFLPYGNDPFPIPILNHGRRTQPSFRFTRQVKF</sequence>
<dbReference type="EMBL" id="JAURTK010000022">
    <property type="protein sequence ID" value="MDP9651519.1"/>
    <property type="molecule type" value="Genomic_DNA"/>
</dbReference>
<gene>
    <name evidence="1" type="ORF">J2793_006994</name>
</gene>
<proteinExistence type="predicted"/>
<dbReference type="AlphaFoldDB" id="A0AB73INE4"/>
<name>A0AB73INE4_9BURK</name>
<organism evidence="1 2">
    <name type="scientific">Paraburkholderia caledonica</name>
    <dbReference type="NCBI Taxonomy" id="134536"/>
    <lineage>
        <taxon>Bacteria</taxon>
        <taxon>Pseudomonadati</taxon>
        <taxon>Pseudomonadota</taxon>
        <taxon>Betaproteobacteria</taxon>
        <taxon>Burkholderiales</taxon>
        <taxon>Burkholderiaceae</taxon>
        <taxon>Paraburkholderia</taxon>
    </lineage>
</organism>
<evidence type="ECO:0000313" key="1">
    <source>
        <dbReference type="EMBL" id="MDP9651519.1"/>
    </source>
</evidence>
<comment type="caution">
    <text evidence="1">The sequence shown here is derived from an EMBL/GenBank/DDBJ whole genome shotgun (WGS) entry which is preliminary data.</text>
</comment>